<evidence type="ECO:0000313" key="2">
    <source>
        <dbReference type="Proteomes" id="UP000223025"/>
    </source>
</evidence>
<dbReference type="EMBL" id="MF403008">
    <property type="protein sequence ID" value="AUZ95207.1"/>
    <property type="molecule type" value="Genomic_DNA"/>
</dbReference>
<evidence type="ECO:0000313" key="1">
    <source>
        <dbReference type="EMBL" id="AUZ95207.1"/>
    </source>
</evidence>
<proteinExistence type="predicted"/>
<name>A0A2L0V098_9CAUD</name>
<sequence length="109" mass="12570">MIVPFSAEMFVDKTITSTTSVGVIPYEYGLLKNFEKIVQEKYEDRVFSLTSNEFILNDDVYFTGLKASPALIYLIPKFMETLICTKKKIFLLQYAITPQGYRILKHTVV</sequence>
<keyword evidence="2" id="KW-1185">Reference proteome</keyword>
<organism evidence="1 2">
    <name type="scientific">Agrobacterium phage Atu_ph07</name>
    <dbReference type="NCBI Taxonomy" id="2024264"/>
    <lineage>
        <taxon>Viruses</taxon>
        <taxon>Duplodnaviria</taxon>
        <taxon>Heunggongvirae</taxon>
        <taxon>Uroviricota</taxon>
        <taxon>Caudoviricetes</taxon>
        <taxon>Polybotosvirus</taxon>
        <taxon>Polybotosvirus Atuph07</taxon>
    </lineage>
</organism>
<protein>
    <submittedName>
        <fullName evidence="1">Uncharacterized protein</fullName>
    </submittedName>
</protein>
<dbReference type="GeneID" id="40088451"/>
<accession>A0A2L0V098</accession>
<dbReference type="Proteomes" id="UP000223025">
    <property type="component" value="Segment"/>
</dbReference>
<dbReference type="KEGG" id="vg:40088451"/>
<reference evidence="1 2" key="1">
    <citation type="submission" date="2017-06" db="EMBL/GenBank/DDBJ databases">
        <authorList>
            <person name="Kim H.J."/>
            <person name="Triplett B.A."/>
        </authorList>
    </citation>
    <scope>NUCLEOTIDE SEQUENCE [LARGE SCALE GENOMIC DNA]</scope>
</reference>
<dbReference type="RefSeq" id="YP_009612113.1">
    <property type="nucleotide sequence ID" value="NC_042013.1"/>
</dbReference>